<organism evidence="1">
    <name type="scientific">marine sediment metagenome</name>
    <dbReference type="NCBI Taxonomy" id="412755"/>
    <lineage>
        <taxon>unclassified sequences</taxon>
        <taxon>metagenomes</taxon>
        <taxon>ecological metagenomes</taxon>
    </lineage>
</organism>
<dbReference type="PANTHER" id="PTHR11781:SF22">
    <property type="entry name" value="TYPE I IODOTHYRONINE DEIODINASE"/>
    <property type="match status" value="1"/>
</dbReference>
<dbReference type="GO" id="GO:0004800">
    <property type="term" value="F:thyroxine 5'-deiodinase activity"/>
    <property type="evidence" value="ECO:0007669"/>
    <property type="project" value="InterPro"/>
</dbReference>
<evidence type="ECO:0008006" key="2">
    <source>
        <dbReference type="Google" id="ProtNLM"/>
    </source>
</evidence>
<accession>A0A0F9NJJ4</accession>
<proteinExistence type="predicted"/>
<dbReference type="InterPro" id="IPR000643">
    <property type="entry name" value="Iodothyronine_deiodinase"/>
</dbReference>
<dbReference type="Gene3D" id="3.40.30.10">
    <property type="entry name" value="Glutaredoxin"/>
    <property type="match status" value="1"/>
</dbReference>
<dbReference type="PANTHER" id="PTHR11781">
    <property type="entry name" value="IODOTHYRONINE DEIODINASE"/>
    <property type="match status" value="1"/>
</dbReference>
<protein>
    <recommendedName>
        <fullName evidence="2">Thioredoxin domain-containing protein</fullName>
    </recommendedName>
</protein>
<comment type="caution">
    <text evidence="1">The sequence shown here is derived from an EMBL/GenBank/DDBJ whole genome shotgun (WGS) entry which is preliminary data.</text>
</comment>
<dbReference type="EMBL" id="LAZR01003307">
    <property type="protein sequence ID" value="KKN19725.1"/>
    <property type="molecule type" value="Genomic_DNA"/>
</dbReference>
<evidence type="ECO:0000313" key="1">
    <source>
        <dbReference type="EMBL" id="KKN19725.1"/>
    </source>
</evidence>
<dbReference type="AlphaFoldDB" id="A0A0F9NJJ4"/>
<gene>
    <name evidence="1" type="ORF">LCGC14_0942840</name>
</gene>
<name>A0A0F9NJJ4_9ZZZZ</name>
<dbReference type="InterPro" id="IPR036249">
    <property type="entry name" value="Thioredoxin-like_sf"/>
</dbReference>
<sequence length="237" mass="26127">MKNYNYDEFSSNTYDLDNFYGPEVGKKAPNFSLSNIASEVVNLLDFTGEFLVLELGSITCPLFQGRREGMSDLVGLFPNVSFSVLYVREAHPGSNIPSHKSLEGKISCARNLNKDGEKRSILIDDINGSAHNGYGGYPNAVFIINRNGCVVFRSDWNSVPATKAALTRLLSGKPANNKSYFLPVKPTIAIKTLKRSGKGAAKDFFMGLPTLIWRNVIKRNVLLFLNVEKGIPPDAKC</sequence>
<reference evidence="1" key="1">
    <citation type="journal article" date="2015" name="Nature">
        <title>Complex archaea that bridge the gap between prokaryotes and eukaryotes.</title>
        <authorList>
            <person name="Spang A."/>
            <person name="Saw J.H."/>
            <person name="Jorgensen S.L."/>
            <person name="Zaremba-Niedzwiedzka K."/>
            <person name="Martijn J."/>
            <person name="Lind A.E."/>
            <person name="van Eijk R."/>
            <person name="Schleper C."/>
            <person name="Guy L."/>
            <person name="Ettema T.J."/>
        </authorList>
    </citation>
    <scope>NUCLEOTIDE SEQUENCE</scope>
</reference>
<dbReference type="GO" id="GO:0042403">
    <property type="term" value="P:thyroid hormone metabolic process"/>
    <property type="evidence" value="ECO:0007669"/>
    <property type="project" value="TreeGrafter"/>
</dbReference>
<dbReference type="SUPFAM" id="SSF52833">
    <property type="entry name" value="Thioredoxin-like"/>
    <property type="match status" value="1"/>
</dbReference>
<dbReference type="Pfam" id="PF00837">
    <property type="entry name" value="T4_deiodinase"/>
    <property type="match status" value="1"/>
</dbReference>